<dbReference type="RefSeq" id="XP_022087726.1">
    <property type="nucleotide sequence ID" value="XM_022232034.1"/>
</dbReference>
<dbReference type="OrthoDB" id="6138663at2759"/>
<dbReference type="InterPro" id="IPR000863">
    <property type="entry name" value="Sulfotransferase_dom"/>
</dbReference>
<dbReference type="Pfam" id="PF00685">
    <property type="entry name" value="Sulfotransfer_1"/>
    <property type="match status" value="1"/>
</dbReference>
<dbReference type="GO" id="GO:0006044">
    <property type="term" value="P:N-acetylglucosamine metabolic process"/>
    <property type="evidence" value="ECO:0007669"/>
    <property type="project" value="TreeGrafter"/>
</dbReference>
<sequence>MGIRRRKHVVIIGILSLLGLMVCSFTSSNLMIVIKSGECVSGSKRGMQPPLIGVAVDDDHVLSREPHSRLVKTVPGEEPFGAKSHDTCRCPAGLVNQKRSRQREVTTKRTDKIHVVIVTNRRSGSSFLGQFFNQNPKVFFQFEPLKLTEWKREFYPDRIQYLRRLLKCQFLRTPYLDEFYNREPLHRRSSQVLVEPPLCNITLRYHRPLTDNAMRYCPPLETTPLMQACQKKQHQAVKLIRLYNISSLEEMACDPDINLKVLHLVRDPRATHHSKSRIRRANVSLELGKSLDADISYLCKRINRNLDFAGSMPAWLRGRYKLIRYEDIAYEPRELAREIYEFVGLGRLPQKVLKWIQDNTQRNVQPSFKSHDTPYILTKNASQVPEAWRHHVPIQVVLRMQEFCGETLRRLGYKEVKSKQELLDNSNSLVVDLPTS</sequence>
<proteinExistence type="predicted"/>
<dbReference type="PANTHER" id="PTHR10704:SF44">
    <property type="entry name" value="LD35051P-RELATED"/>
    <property type="match status" value="1"/>
</dbReference>
<dbReference type="InterPro" id="IPR051135">
    <property type="entry name" value="Gal/GlcNAc/GalNAc_ST"/>
</dbReference>
<dbReference type="InterPro" id="IPR027417">
    <property type="entry name" value="P-loop_NTPase"/>
</dbReference>
<gene>
    <name evidence="3 4" type="primary">LOC110977696</name>
</gene>
<dbReference type="PANTHER" id="PTHR10704">
    <property type="entry name" value="CARBOHYDRATE SULFOTRANSFERASE"/>
    <property type="match status" value="1"/>
</dbReference>
<protein>
    <submittedName>
        <fullName evidence="3 4">Carbohydrate sulfotransferase 1-like</fullName>
    </submittedName>
</protein>
<name>A0A8B7Y5A8_ACAPL</name>
<dbReference type="OMA" id="LNCGMLG"/>
<dbReference type="GO" id="GO:0001517">
    <property type="term" value="F:N-acetylglucosamine 6-O-sulfotransferase activity"/>
    <property type="evidence" value="ECO:0007669"/>
    <property type="project" value="TreeGrafter"/>
</dbReference>
<dbReference type="AlphaFoldDB" id="A0A8B7Y5A8"/>
<dbReference type="GeneID" id="110977696"/>
<organism evidence="2 4">
    <name type="scientific">Acanthaster planci</name>
    <name type="common">Crown-of-thorns starfish</name>
    <dbReference type="NCBI Taxonomy" id="133434"/>
    <lineage>
        <taxon>Eukaryota</taxon>
        <taxon>Metazoa</taxon>
        <taxon>Echinodermata</taxon>
        <taxon>Eleutherozoa</taxon>
        <taxon>Asterozoa</taxon>
        <taxon>Asteroidea</taxon>
        <taxon>Valvatacea</taxon>
        <taxon>Valvatida</taxon>
        <taxon>Acanthasteridae</taxon>
        <taxon>Acanthaster</taxon>
    </lineage>
</organism>
<feature type="domain" description="Sulfotransferase" evidence="1">
    <location>
        <begin position="114"/>
        <end position="411"/>
    </location>
</feature>
<accession>A0A8B7Y5A8</accession>
<evidence type="ECO:0000313" key="4">
    <source>
        <dbReference type="RefSeq" id="XP_022087727.1"/>
    </source>
</evidence>
<dbReference type="RefSeq" id="XP_022087727.1">
    <property type="nucleotide sequence ID" value="XM_022232035.1"/>
</dbReference>
<dbReference type="GO" id="GO:0006790">
    <property type="term" value="P:sulfur compound metabolic process"/>
    <property type="evidence" value="ECO:0007669"/>
    <property type="project" value="TreeGrafter"/>
</dbReference>
<evidence type="ECO:0000313" key="3">
    <source>
        <dbReference type="RefSeq" id="XP_022087726.1"/>
    </source>
</evidence>
<keyword evidence="2" id="KW-1185">Reference proteome</keyword>
<dbReference type="SUPFAM" id="SSF52540">
    <property type="entry name" value="P-loop containing nucleoside triphosphate hydrolases"/>
    <property type="match status" value="1"/>
</dbReference>
<dbReference type="Gene3D" id="3.40.50.300">
    <property type="entry name" value="P-loop containing nucleotide triphosphate hydrolases"/>
    <property type="match status" value="1"/>
</dbReference>
<reference evidence="3 4" key="1">
    <citation type="submission" date="2025-04" db="UniProtKB">
        <authorList>
            <consortium name="RefSeq"/>
        </authorList>
    </citation>
    <scope>IDENTIFICATION</scope>
</reference>
<evidence type="ECO:0000259" key="1">
    <source>
        <dbReference type="Pfam" id="PF00685"/>
    </source>
</evidence>
<dbReference type="Proteomes" id="UP000694845">
    <property type="component" value="Unplaced"/>
</dbReference>
<evidence type="ECO:0000313" key="2">
    <source>
        <dbReference type="Proteomes" id="UP000694845"/>
    </source>
</evidence>
<dbReference type="KEGG" id="aplc:110977696"/>